<keyword evidence="6 15" id="KW-0812">Transmembrane</keyword>
<dbReference type="InterPro" id="IPR050121">
    <property type="entry name" value="Cytochrome_P450_monoxygenase"/>
</dbReference>
<keyword evidence="10" id="KW-0560">Oxidoreductase</keyword>
<dbReference type="Proteomes" id="UP001056012">
    <property type="component" value="Chromosome 6"/>
</dbReference>
<keyword evidence="9 15" id="KW-1133">Transmembrane helix</keyword>
<dbReference type="PRINTS" id="PR00385">
    <property type="entry name" value="P450"/>
</dbReference>
<dbReference type="SUPFAM" id="SSF48264">
    <property type="entry name" value="Cytochrome P450"/>
    <property type="match status" value="1"/>
</dbReference>
<dbReference type="SUPFAM" id="SSF55811">
    <property type="entry name" value="Nudix"/>
    <property type="match status" value="1"/>
</dbReference>
<dbReference type="AlphaFoldDB" id="A0A9Q8ZD92"/>
<reference evidence="17" key="1">
    <citation type="submission" date="2021-12" db="EMBL/GenBank/DDBJ databases">
        <title>Curvularia clavata genome.</title>
        <authorList>
            <person name="Cao Y."/>
        </authorList>
    </citation>
    <scope>NUCLEOTIDE SEQUENCE</scope>
    <source>
        <strain evidence="17">Yc1106</strain>
    </source>
</reference>
<dbReference type="GO" id="GO:0016705">
    <property type="term" value="F:oxidoreductase activity, acting on paired donors, with incorporation or reduction of molecular oxygen"/>
    <property type="evidence" value="ECO:0007669"/>
    <property type="project" value="InterPro"/>
</dbReference>
<dbReference type="InterPro" id="IPR000086">
    <property type="entry name" value="NUDIX_hydrolase_dom"/>
</dbReference>
<feature type="domain" description="Nudix hydrolase" evidence="16">
    <location>
        <begin position="798"/>
        <end position="936"/>
    </location>
</feature>
<dbReference type="GO" id="GO:1902181">
    <property type="term" value="P:verruculogen biosynthetic process"/>
    <property type="evidence" value="ECO:0007669"/>
    <property type="project" value="UniProtKB-ARBA"/>
</dbReference>
<dbReference type="VEuPathDB" id="FungiDB:yc1106_08405"/>
<keyword evidence="8" id="KW-0378">Hydrolase</keyword>
<dbReference type="InterPro" id="IPR002401">
    <property type="entry name" value="Cyt_P450_E_grp-I"/>
</dbReference>
<proteinExistence type="inferred from homology"/>
<evidence type="ECO:0000256" key="5">
    <source>
        <dbReference type="ARBA" id="ARBA00022617"/>
    </source>
</evidence>
<dbReference type="InterPro" id="IPR036514">
    <property type="entry name" value="SGNH_hydro_sf"/>
</dbReference>
<evidence type="ECO:0000256" key="10">
    <source>
        <dbReference type="ARBA" id="ARBA00023002"/>
    </source>
</evidence>
<protein>
    <submittedName>
        <fullName evidence="17">Carbohydrate esterase family 3 protein</fullName>
    </submittedName>
</protein>
<evidence type="ECO:0000256" key="13">
    <source>
        <dbReference type="ARBA" id="ARBA00023136"/>
    </source>
</evidence>
<feature type="binding site" description="axial binding residue" evidence="14">
    <location>
        <position position="698"/>
    </location>
    <ligand>
        <name>heme</name>
        <dbReference type="ChEBI" id="CHEBI:30413"/>
    </ligand>
    <ligandPart>
        <name>Fe</name>
        <dbReference type="ChEBI" id="CHEBI:18248"/>
    </ligandPart>
</feature>
<comment type="subcellular location">
    <subcellularLocation>
        <location evidence="2">Membrane</location>
        <topology evidence="2">Single-pass membrane protein</topology>
    </subcellularLocation>
</comment>
<dbReference type="CDD" id="cd01833">
    <property type="entry name" value="XynB_like"/>
    <property type="match status" value="1"/>
</dbReference>
<evidence type="ECO:0000256" key="9">
    <source>
        <dbReference type="ARBA" id="ARBA00022989"/>
    </source>
</evidence>
<dbReference type="CDD" id="cd11058">
    <property type="entry name" value="CYP60B-like"/>
    <property type="match status" value="1"/>
</dbReference>
<dbReference type="FunFam" id="1.10.630.10:FF:000063">
    <property type="entry name" value="Cytochrome P450 monooxygenase"/>
    <property type="match status" value="1"/>
</dbReference>
<keyword evidence="18" id="KW-1185">Reference proteome</keyword>
<dbReference type="GO" id="GO:0004497">
    <property type="term" value="F:monooxygenase activity"/>
    <property type="evidence" value="ECO:0007669"/>
    <property type="project" value="UniProtKB-KW"/>
</dbReference>
<dbReference type="PRINTS" id="PR00463">
    <property type="entry name" value="EP450I"/>
</dbReference>
<dbReference type="Pfam" id="PF13472">
    <property type="entry name" value="Lipase_GDSL_2"/>
    <property type="match status" value="1"/>
</dbReference>
<evidence type="ECO:0000256" key="7">
    <source>
        <dbReference type="ARBA" id="ARBA00022723"/>
    </source>
</evidence>
<evidence type="ECO:0000256" key="11">
    <source>
        <dbReference type="ARBA" id="ARBA00023004"/>
    </source>
</evidence>
<keyword evidence="11 14" id="KW-0408">Iron</keyword>
<evidence type="ECO:0000256" key="6">
    <source>
        <dbReference type="ARBA" id="ARBA00022692"/>
    </source>
</evidence>
<comment type="similarity">
    <text evidence="4">Belongs to the cytochrome P450 family.</text>
</comment>
<dbReference type="InterPro" id="IPR015797">
    <property type="entry name" value="NUDIX_hydrolase-like_dom_sf"/>
</dbReference>
<dbReference type="InterPro" id="IPR001128">
    <property type="entry name" value="Cyt_P450"/>
</dbReference>
<evidence type="ECO:0000256" key="2">
    <source>
        <dbReference type="ARBA" id="ARBA00004167"/>
    </source>
</evidence>
<dbReference type="EMBL" id="CP089279">
    <property type="protein sequence ID" value="USP81131.1"/>
    <property type="molecule type" value="Genomic_DNA"/>
</dbReference>
<dbReference type="Gene3D" id="1.10.630.10">
    <property type="entry name" value="Cytochrome P450"/>
    <property type="match status" value="1"/>
</dbReference>
<comment type="pathway">
    <text evidence="3">Mycotoxin biosynthesis.</text>
</comment>
<dbReference type="PANTHER" id="PTHR24305:SF210">
    <property type="entry name" value="CYTOCHROME P450 MONOOXYGENASE ASQL-RELATED"/>
    <property type="match status" value="1"/>
</dbReference>
<dbReference type="SUPFAM" id="SSF52266">
    <property type="entry name" value="SGNH hydrolase"/>
    <property type="match status" value="1"/>
</dbReference>
<keyword evidence="13 15" id="KW-0472">Membrane</keyword>
<evidence type="ECO:0000256" key="14">
    <source>
        <dbReference type="PIRSR" id="PIRSR602401-1"/>
    </source>
</evidence>
<gene>
    <name evidence="17" type="ORF">yc1106_08405</name>
</gene>
<dbReference type="FunFam" id="3.90.79.10:FF:000016">
    <property type="entry name" value="ADP-sugar pyrophosphatase isoform X1"/>
    <property type="match status" value="1"/>
</dbReference>
<evidence type="ECO:0000259" key="16">
    <source>
        <dbReference type="PROSITE" id="PS51462"/>
    </source>
</evidence>
<evidence type="ECO:0000256" key="15">
    <source>
        <dbReference type="SAM" id="Phobius"/>
    </source>
</evidence>
<dbReference type="GO" id="GO:0020037">
    <property type="term" value="F:heme binding"/>
    <property type="evidence" value="ECO:0007669"/>
    <property type="project" value="InterPro"/>
</dbReference>
<dbReference type="GO" id="GO:0016020">
    <property type="term" value="C:membrane"/>
    <property type="evidence" value="ECO:0007669"/>
    <property type="project" value="UniProtKB-SubCell"/>
</dbReference>
<keyword evidence="5 14" id="KW-0349">Heme</keyword>
<dbReference type="Gene3D" id="3.90.79.10">
    <property type="entry name" value="Nucleoside Triphosphate Pyrophosphohydrolase"/>
    <property type="match status" value="1"/>
</dbReference>
<name>A0A9Q8ZD92_CURCL</name>
<evidence type="ECO:0000256" key="4">
    <source>
        <dbReference type="ARBA" id="ARBA00010617"/>
    </source>
</evidence>
<dbReference type="GO" id="GO:0016787">
    <property type="term" value="F:hydrolase activity"/>
    <property type="evidence" value="ECO:0007669"/>
    <property type="project" value="UniProtKB-KW"/>
</dbReference>
<sequence>MIPILGGPRYRTALRAIAIGGVLFLYLRIPLRILPLGDSITWGWHPDKQEEGTNGYRAQMLHELTWAFYQSADLVGTQHSGLMFDNDNEGHVNATIGEIMSAMKKGLEMRPNIVLVHVGTTDLDSSDSKMWKNAPTQLGSLLDGVLETCPDAVVLVAKLIQARKQQTNDRIRTYNDAVPKIVEDRARKGFKIRVVDHSVVGVEELADDIHPSYAGYWHMAMIWVEAIKAPVTFAFQGCALISEFAMGIIDEEHLRQVAIWTPVAFIAYFVLTAIYNLTLHPLARYPGPLLWRISPVPSIISLLRGRIAFEYKRHHDKYGPVVRVMPNELSFNTAKAWDDIYGHRIGQANMEKDPIHVGAVEAIPGATNLTMSPGDQHARQRRALAHAFSKQALMEQEPILKGYVNLFVQRLRELAQGGKPANMVSWFNFCTFDIIGDLSFGEPFGCLREGEGSESANWVVLIYESIKSGAIEQATRRFAQPGSLTQKFLMWCIPSVVRERRLRHLRNSTEKTVRRMNLKTEHRDFIWYILKQREKKNEVSDDEVIMNAALFIVAGSETTATELCGLLNYLLRNPEIFKKLKDEIRGACKTEDDINMDVLSGLPYMNACIEEGLRIFPPVPVGLLRTVPKGGSVIDGHHVPENTAVAVSSWGASHSALNFVEPDTFIPERFLETPDSNARFGSDVRKAAQPFSLGPRGCIGRNLTYLELRLILAALLWNFDVEFAEGGGKLWDPKGEFEGLKAFNTWEKSPLMEPKIVKVEQLPATEAKWVEFHKISWQDQTGRDRVWEAAARKTRGKAGVDAVAITTIIRHPSRPPSTIIILQYRPPVGAVCVELPAGLVDEKESPSEASLRELHEETGYKGKLQFISPTIVSDPGLSTANMQLAIVEVNLKEGDKEPEQALDDGEFIERVVVPLDELYDRLVQYDKEGKIVDARLWHWAAGWHAAKSMM</sequence>
<keyword evidence="7 14" id="KW-0479">Metal-binding</keyword>
<dbReference type="InterPro" id="IPR036396">
    <property type="entry name" value="Cyt_P450_sf"/>
</dbReference>
<dbReference type="OrthoDB" id="1470350at2759"/>
<dbReference type="PROSITE" id="PS00086">
    <property type="entry name" value="CYTOCHROME_P450"/>
    <property type="match status" value="1"/>
</dbReference>
<evidence type="ECO:0000256" key="12">
    <source>
        <dbReference type="ARBA" id="ARBA00023033"/>
    </source>
</evidence>
<organism evidence="17 18">
    <name type="scientific">Curvularia clavata</name>
    <dbReference type="NCBI Taxonomy" id="95742"/>
    <lineage>
        <taxon>Eukaryota</taxon>
        <taxon>Fungi</taxon>
        <taxon>Dikarya</taxon>
        <taxon>Ascomycota</taxon>
        <taxon>Pezizomycotina</taxon>
        <taxon>Dothideomycetes</taxon>
        <taxon>Pleosporomycetidae</taxon>
        <taxon>Pleosporales</taxon>
        <taxon>Pleosporineae</taxon>
        <taxon>Pleosporaceae</taxon>
        <taxon>Curvularia</taxon>
    </lineage>
</organism>
<keyword evidence="12" id="KW-0503">Monooxygenase</keyword>
<feature type="transmembrane region" description="Helical" evidence="15">
    <location>
        <begin position="12"/>
        <end position="29"/>
    </location>
</feature>
<evidence type="ECO:0000256" key="3">
    <source>
        <dbReference type="ARBA" id="ARBA00004685"/>
    </source>
</evidence>
<dbReference type="Gene3D" id="3.40.50.1110">
    <property type="entry name" value="SGNH hydrolase"/>
    <property type="match status" value="1"/>
</dbReference>
<dbReference type="PROSITE" id="PS51462">
    <property type="entry name" value="NUDIX"/>
    <property type="match status" value="1"/>
</dbReference>
<dbReference type="Pfam" id="PF00067">
    <property type="entry name" value="p450"/>
    <property type="match status" value="1"/>
</dbReference>
<dbReference type="PANTHER" id="PTHR24305">
    <property type="entry name" value="CYTOCHROME P450"/>
    <property type="match status" value="1"/>
</dbReference>
<dbReference type="GO" id="GO:0005506">
    <property type="term" value="F:iron ion binding"/>
    <property type="evidence" value="ECO:0007669"/>
    <property type="project" value="InterPro"/>
</dbReference>
<dbReference type="InterPro" id="IPR013830">
    <property type="entry name" value="SGNH_hydro"/>
</dbReference>
<evidence type="ECO:0000256" key="8">
    <source>
        <dbReference type="ARBA" id="ARBA00022801"/>
    </source>
</evidence>
<evidence type="ECO:0000256" key="1">
    <source>
        <dbReference type="ARBA" id="ARBA00001971"/>
    </source>
</evidence>
<dbReference type="Pfam" id="PF00293">
    <property type="entry name" value="NUDIX"/>
    <property type="match status" value="1"/>
</dbReference>
<dbReference type="InterPro" id="IPR017972">
    <property type="entry name" value="Cyt_P450_CS"/>
</dbReference>
<evidence type="ECO:0000313" key="17">
    <source>
        <dbReference type="EMBL" id="USP81131.1"/>
    </source>
</evidence>
<evidence type="ECO:0000313" key="18">
    <source>
        <dbReference type="Proteomes" id="UP001056012"/>
    </source>
</evidence>
<dbReference type="CDD" id="cd18888">
    <property type="entry name" value="NUDIX_ADPRase_Nudt5"/>
    <property type="match status" value="1"/>
</dbReference>
<accession>A0A9Q8ZD92</accession>
<comment type="cofactor">
    <cofactor evidence="1 14">
        <name>heme</name>
        <dbReference type="ChEBI" id="CHEBI:30413"/>
    </cofactor>
</comment>